<gene>
    <name evidence="1" type="ORF">NCTC13336_00440</name>
</gene>
<dbReference type="AlphaFoldDB" id="A0A377QZ25"/>
<evidence type="ECO:0000313" key="2">
    <source>
        <dbReference type="Proteomes" id="UP000254293"/>
    </source>
</evidence>
<proteinExistence type="predicted"/>
<dbReference type="RefSeq" id="WP_115307544.1">
    <property type="nucleotide sequence ID" value="NZ_CP091516.1"/>
</dbReference>
<dbReference type="OrthoDB" id="2217557at2"/>
<protein>
    <recommendedName>
        <fullName evidence="3">Knr4/Smi1-like domain-containing protein</fullName>
    </recommendedName>
</protein>
<sequence>MNAKTILTNWVASFHLSISKSNPNAQPALLAYTASPQAICQASLSGELLTYYQHIVLPHSCLFGNRFFNIEWIALGEDSRNPDYLGLDCLPAWRESYQIFAQTLGEDLIFCDIREARCPVYGLISGNDRLLLLSDSLFDFLAFYAELTRLQAIEFNGAIFADAQFNLNPEFANSVRARFQHFSPDAQAGLARFMFS</sequence>
<dbReference type="Proteomes" id="UP000254293">
    <property type="component" value="Unassembled WGS sequence"/>
</dbReference>
<dbReference type="EMBL" id="UGJJ01000001">
    <property type="protein sequence ID" value="STR00242.1"/>
    <property type="molecule type" value="Genomic_DNA"/>
</dbReference>
<accession>A0A377QZ25</accession>
<organism evidence="1 2">
    <name type="scientific">Kingella potus</name>
    <dbReference type="NCBI Taxonomy" id="265175"/>
    <lineage>
        <taxon>Bacteria</taxon>
        <taxon>Pseudomonadati</taxon>
        <taxon>Pseudomonadota</taxon>
        <taxon>Betaproteobacteria</taxon>
        <taxon>Neisseriales</taxon>
        <taxon>Neisseriaceae</taxon>
        <taxon>Kingella</taxon>
    </lineage>
</organism>
<evidence type="ECO:0000313" key="1">
    <source>
        <dbReference type="EMBL" id="STR00242.1"/>
    </source>
</evidence>
<reference evidence="1 2" key="1">
    <citation type="submission" date="2018-06" db="EMBL/GenBank/DDBJ databases">
        <authorList>
            <consortium name="Pathogen Informatics"/>
            <person name="Doyle S."/>
        </authorList>
    </citation>
    <scope>NUCLEOTIDE SEQUENCE [LARGE SCALE GENOMIC DNA]</scope>
    <source>
        <strain evidence="1 2">NCTC13336</strain>
    </source>
</reference>
<evidence type="ECO:0008006" key="3">
    <source>
        <dbReference type="Google" id="ProtNLM"/>
    </source>
</evidence>
<keyword evidence="2" id="KW-1185">Reference proteome</keyword>
<name>A0A377QZ25_9NEIS</name>